<proteinExistence type="inferred from homology"/>
<evidence type="ECO:0000256" key="8">
    <source>
        <dbReference type="ARBA" id="ARBA00035655"/>
    </source>
</evidence>
<sequence length="396" mass="41872">MSSSVENIHPSESRLLPPQPQKLVMAIALAIFTGGVVLLSKYGWRQSALFIIGGLLGVSLYHSSFGFASAYRKLLVNRDVRGIYAQLVMLAIATVLFAPVLAAGKAFGQEVAGAIAPVGISGAIGAFIFGVGMQLGGACGCGTLYTIGGGSYTMLITLTTFCLGAFWASLTRHLWTGLPKTEPIVLGETLGWTGAVVLQLGILLLLAGLLWFWSKQGKPSSREHPSPTYSRFFSGPWPLFTGGIALAVLNWLTLLISGEPWRITWGFALWTAKIATFFGWNPSTSTFWDGDTALSNSVLADVTSVMNLGIILGALLAAALAGKLTLQTQITPSKVIATVIGGLLMGYGAFTAFGCNVSAFFSAIASTSLHGWVWIICAFFGTAVGIKLRPLFHLPS</sequence>
<feature type="transmembrane region" description="Helical" evidence="9">
    <location>
        <begin position="190"/>
        <end position="214"/>
    </location>
</feature>
<feature type="transmembrane region" description="Helical" evidence="9">
    <location>
        <begin position="235"/>
        <end position="256"/>
    </location>
</feature>
<reference evidence="11" key="1">
    <citation type="submission" date="2020-06" db="EMBL/GenBank/DDBJ databases">
        <title>Nostoc edaphicum CCNP1411 genome.</title>
        <authorList>
            <person name="Fidor A."/>
            <person name="Grabski M."/>
            <person name="Gawor J."/>
            <person name="Gromadka R."/>
            <person name="Wegrzyn G."/>
            <person name="Mazur-Marzec H."/>
        </authorList>
    </citation>
    <scope>NUCLEOTIDE SEQUENCE [LARGE SCALE GENOMIC DNA]</scope>
    <source>
        <strain evidence="11">CCNP1411</strain>
    </source>
</reference>
<dbReference type="EMBL" id="CP054698">
    <property type="protein sequence ID" value="QMS92494.1"/>
    <property type="molecule type" value="Genomic_DNA"/>
</dbReference>
<feature type="transmembrane region" description="Helical" evidence="9">
    <location>
        <begin position="83"/>
        <end position="102"/>
    </location>
</feature>
<evidence type="ECO:0000256" key="3">
    <source>
        <dbReference type="ARBA" id="ARBA00022475"/>
    </source>
</evidence>
<dbReference type="PANTHER" id="PTHR30574:SF1">
    <property type="entry name" value="SULPHUR TRANSPORT DOMAIN-CONTAINING PROTEIN"/>
    <property type="match status" value="1"/>
</dbReference>
<feature type="transmembrane region" description="Helical" evidence="9">
    <location>
        <begin position="305"/>
        <end position="326"/>
    </location>
</feature>
<evidence type="ECO:0000313" key="10">
    <source>
        <dbReference type="EMBL" id="QMS92494.1"/>
    </source>
</evidence>
<feature type="transmembrane region" description="Helical" evidence="9">
    <location>
        <begin position="48"/>
        <end position="71"/>
    </location>
</feature>
<evidence type="ECO:0000256" key="2">
    <source>
        <dbReference type="ARBA" id="ARBA00022448"/>
    </source>
</evidence>
<evidence type="ECO:0000256" key="1">
    <source>
        <dbReference type="ARBA" id="ARBA00004429"/>
    </source>
</evidence>
<evidence type="ECO:0000256" key="7">
    <source>
        <dbReference type="ARBA" id="ARBA00023136"/>
    </source>
</evidence>
<feature type="transmembrane region" description="Helical" evidence="9">
    <location>
        <begin position="338"/>
        <end position="365"/>
    </location>
</feature>
<dbReference type="AlphaFoldDB" id="A0A7D7LHX9"/>
<dbReference type="KEGG" id="ned:HUN01_34690"/>
<keyword evidence="4" id="KW-0997">Cell inner membrane</keyword>
<accession>A0A7D7LHX9</accession>
<comment type="subcellular location">
    <subcellularLocation>
        <location evidence="1">Cell inner membrane</location>
        <topology evidence="1">Multi-pass membrane protein</topology>
    </subcellularLocation>
</comment>
<dbReference type="GO" id="GO:0005886">
    <property type="term" value="C:plasma membrane"/>
    <property type="evidence" value="ECO:0007669"/>
    <property type="project" value="UniProtKB-SubCell"/>
</dbReference>
<dbReference type="RefSeq" id="WP_181929966.1">
    <property type="nucleotide sequence ID" value="NZ_CP054698.1"/>
</dbReference>
<dbReference type="PANTHER" id="PTHR30574">
    <property type="entry name" value="INNER MEMBRANE PROTEIN YEDE"/>
    <property type="match status" value="1"/>
</dbReference>
<evidence type="ECO:0000256" key="5">
    <source>
        <dbReference type="ARBA" id="ARBA00022692"/>
    </source>
</evidence>
<keyword evidence="11" id="KW-1185">Reference proteome</keyword>
<keyword evidence="7 9" id="KW-0472">Membrane</keyword>
<evidence type="ECO:0000313" key="11">
    <source>
        <dbReference type="Proteomes" id="UP000514713"/>
    </source>
</evidence>
<feature type="transmembrane region" description="Helical" evidence="9">
    <location>
        <begin position="144"/>
        <end position="170"/>
    </location>
</feature>
<keyword evidence="6 9" id="KW-1133">Transmembrane helix</keyword>
<evidence type="ECO:0000256" key="9">
    <source>
        <dbReference type="SAM" id="Phobius"/>
    </source>
</evidence>
<evidence type="ECO:0000256" key="4">
    <source>
        <dbReference type="ARBA" id="ARBA00022519"/>
    </source>
</evidence>
<feature type="transmembrane region" description="Helical" evidence="9">
    <location>
        <begin position="114"/>
        <end position="132"/>
    </location>
</feature>
<dbReference type="Proteomes" id="UP000514713">
    <property type="component" value="Chromosome"/>
</dbReference>
<gene>
    <name evidence="10" type="ORF">HUN01_34690</name>
</gene>
<keyword evidence="3" id="KW-1003">Cell membrane</keyword>
<dbReference type="Pfam" id="PF04143">
    <property type="entry name" value="Sulf_transp"/>
    <property type="match status" value="1"/>
</dbReference>
<feature type="transmembrane region" description="Helical" evidence="9">
    <location>
        <begin position="371"/>
        <end position="388"/>
    </location>
</feature>
<keyword evidence="2" id="KW-0813">Transport</keyword>
<organism evidence="10 11">
    <name type="scientific">Nostoc edaphicum CCNP1411</name>
    <dbReference type="NCBI Taxonomy" id="1472755"/>
    <lineage>
        <taxon>Bacteria</taxon>
        <taxon>Bacillati</taxon>
        <taxon>Cyanobacteriota</taxon>
        <taxon>Cyanophyceae</taxon>
        <taxon>Nostocales</taxon>
        <taxon>Nostocaceae</taxon>
        <taxon>Nostoc</taxon>
    </lineage>
</organism>
<dbReference type="InterPro" id="IPR007272">
    <property type="entry name" value="Sulf_transp_TsuA/YedE"/>
</dbReference>
<name>A0A7D7LHX9_9NOSO</name>
<evidence type="ECO:0000256" key="6">
    <source>
        <dbReference type="ARBA" id="ARBA00022989"/>
    </source>
</evidence>
<protein>
    <submittedName>
        <fullName evidence="10">YeeE/YedE family protein</fullName>
    </submittedName>
</protein>
<keyword evidence="5 9" id="KW-0812">Transmembrane</keyword>
<feature type="transmembrane region" description="Helical" evidence="9">
    <location>
        <begin position="23"/>
        <end position="42"/>
    </location>
</feature>
<comment type="similarity">
    <text evidence="8">Belongs to the TsuA/YedE (TC 9.B.102) family.</text>
</comment>